<organism evidence="4 5">
    <name type="scientific">Rhynchospora pubera</name>
    <dbReference type="NCBI Taxonomy" id="906938"/>
    <lineage>
        <taxon>Eukaryota</taxon>
        <taxon>Viridiplantae</taxon>
        <taxon>Streptophyta</taxon>
        <taxon>Embryophyta</taxon>
        <taxon>Tracheophyta</taxon>
        <taxon>Spermatophyta</taxon>
        <taxon>Magnoliopsida</taxon>
        <taxon>Liliopsida</taxon>
        <taxon>Poales</taxon>
        <taxon>Cyperaceae</taxon>
        <taxon>Cyperoideae</taxon>
        <taxon>Rhynchosporeae</taxon>
        <taxon>Rhynchospora</taxon>
    </lineage>
</organism>
<dbReference type="PANTHER" id="PTHR31147:SF66">
    <property type="entry name" value="OS05G0315700 PROTEIN"/>
    <property type="match status" value="1"/>
</dbReference>
<feature type="transmembrane region" description="Helical" evidence="3">
    <location>
        <begin position="12"/>
        <end position="32"/>
    </location>
</feature>
<dbReference type="Gene3D" id="3.30.559.10">
    <property type="entry name" value="Chloramphenicol acetyltransferase-like domain"/>
    <property type="match status" value="2"/>
</dbReference>
<evidence type="ECO:0000313" key="4">
    <source>
        <dbReference type="EMBL" id="KAJ4807013.1"/>
    </source>
</evidence>
<dbReference type="InterPro" id="IPR023213">
    <property type="entry name" value="CAT-like_dom_sf"/>
</dbReference>
<dbReference type="GO" id="GO:0016740">
    <property type="term" value="F:transferase activity"/>
    <property type="evidence" value="ECO:0007669"/>
    <property type="project" value="UniProtKB-KW"/>
</dbReference>
<accession>A0AAV8GMZ1</accession>
<comment type="similarity">
    <text evidence="1">Belongs to the plant acyltransferase family.</text>
</comment>
<gene>
    <name evidence="4" type="ORF">LUZ62_019579</name>
</gene>
<keyword evidence="3" id="KW-1133">Transmembrane helix</keyword>
<protein>
    <submittedName>
        <fullName evidence="4">HXXXD-type acyl-transferase family protein</fullName>
    </submittedName>
</protein>
<name>A0AAV8GMZ1_9POAL</name>
<reference evidence="4" key="1">
    <citation type="submission" date="2022-08" db="EMBL/GenBank/DDBJ databases">
        <authorList>
            <person name="Marques A."/>
        </authorList>
    </citation>
    <scope>NUCLEOTIDE SEQUENCE</scope>
    <source>
        <strain evidence="4">RhyPub2mFocal</strain>
        <tissue evidence="4">Leaves</tissue>
    </source>
</reference>
<evidence type="ECO:0000256" key="1">
    <source>
        <dbReference type="ARBA" id="ARBA00009861"/>
    </source>
</evidence>
<evidence type="ECO:0000256" key="3">
    <source>
        <dbReference type="SAM" id="Phobius"/>
    </source>
</evidence>
<evidence type="ECO:0000313" key="5">
    <source>
        <dbReference type="Proteomes" id="UP001140206"/>
    </source>
</evidence>
<comment type="caution">
    <text evidence="4">The sequence shown here is derived from an EMBL/GenBank/DDBJ whole genome shotgun (WGS) entry which is preliminary data.</text>
</comment>
<keyword evidence="2" id="KW-0808">Transferase</keyword>
<keyword evidence="3" id="KW-0812">Transmembrane</keyword>
<proteinExistence type="inferred from homology"/>
<keyword evidence="3" id="KW-0472">Membrane</keyword>
<dbReference type="EMBL" id="JAMFTS010000001">
    <property type="protein sequence ID" value="KAJ4807013.1"/>
    <property type="molecule type" value="Genomic_DNA"/>
</dbReference>
<dbReference type="Proteomes" id="UP001140206">
    <property type="component" value="Chromosome 1"/>
</dbReference>
<dbReference type="AlphaFoldDB" id="A0AAV8GMZ1"/>
<dbReference type="PANTHER" id="PTHR31147">
    <property type="entry name" value="ACYL TRANSFERASE 4"/>
    <property type="match status" value="1"/>
</dbReference>
<dbReference type="Pfam" id="PF02458">
    <property type="entry name" value="Transferase"/>
    <property type="match status" value="1"/>
</dbReference>
<sequence>MLHSIIHKQRITKSSISQTLIIAFISFFLYLISSSETKQQPTMKSILRQKISFNVQRSKPVVIFPATPTPHDIKFLSDIDNQTVLRYYTSGVHFYHADPSKAYEVDPAHVIKAALAKALVYYYPITGRLKEQPEGKLVLDCTGEGAMFVEAEADVCLEYLGDPLTPPFPFTDQLHFDSMLMGPGVINQPLLYLQVTRFKCGGFTFAHKTCHVIADAHGWAQFLTAIGEFARGADQPNVLPVWDRHLLLARDPPAPTHIHLEYEPMEDATQEDFHILLKAPLPANLVQRSFLFGPKDISVLKKYAKSLESVSYVSRFELITAAVWRSRTIALDYNPDYEIRVQFPVSSRGTMVPPLPTGFYGNAFARAVACSKSGKLCSNPLGYALTLVKEAKEKARASDFLQSLADLTVLRGRPQMMVARTFLVTDVTRASFQDVDFGWGGGIFGGMFGEKSLPGSTMYTNFKNNDGEEVVVVPMCLPELAMATFKAEMESLIQA</sequence>
<keyword evidence="5" id="KW-1185">Reference proteome</keyword>
<dbReference type="InterPro" id="IPR050898">
    <property type="entry name" value="Plant_acyltransferase"/>
</dbReference>
<evidence type="ECO:0000256" key="2">
    <source>
        <dbReference type="ARBA" id="ARBA00022679"/>
    </source>
</evidence>